<name>R7ZQU2_9BACT</name>
<accession>R7ZQU2</accession>
<dbReference type="RefSeq" id="WP_010855036.1">
    <property type="nucleotide sequence ID" value="NZ_AQHR01000085.1"/>
</dbReference>
<dbReference type="PROSITE" id="PS51257">
    <property type="entry name" value="PROKAR_LIPOPROTEIN"/>
    <property type="match status" value="1"/>
</dbReference>
<evidence type="ECO:0000313" key="1">
    <source>
        <dbReference type="EMBL" id="EON76452.1"/>
    </source>
</evidence>
<evidence type="ECO:0008006" key="3">
    <source>
        <dbReference type="Google" id="ProtNLM"/>
    </source>
</evidence>
<dbReference type="EMBL" id="AQHR01000085">
    <property type="protein sequence ID" value="EON76452.1"/>
    <property type="molecule type" value="Genomic_DNA"/>
</dbReference>
<dbReference type="Gene3D" id="1.25.40.390">
    <property type="match status" value="1"/>
</dbReference>
<evidence type="ECO:0000313" key="2">
    <source>
        <dbReference type="Proteomes" id="UP000013909"/>
    </source>
</evidence>
<gene>
    <name evidence="1" type="ORF">ADIS_2902</name>
</gene>
<dbReference type="InterPro" id="IPR011990">
    <property type="entry name" value="TPR-like_helical_dom_sf"/>
</dbReference>
<dbReference type="AlphaFoldDB" id="R7ZQU2"/>
<dbReference type="SUPFAM" id="SSF48452">
    <property type="entry name" value="TPR-like"/>
    <property type="match status" value="1"/>
</dbReference>
<comment type="caution">
    <text evidence="1">The sequence shown here is derived from an EMBL/GenBank/DDBJ whole genome shotgun (WGS) entry which is preliminary data.</text>
</comment>
<reference evidence="1 2" key="1">
    <citation type="submission" date="2013-02" db="EMBL/GenBank/DDBJ databases">
        <title>A novel strain isolated from Lonar lake, Maharashtra, India.</title>
        <authorList>
            <person name="Singh A."/>
        </authorList>
    </citation>
    <scope>NUCLEOTIDE SEQUENCE [LARGE SCALE GENOMIC DNA]</scope>
    <source>
        <strain evidence="1 2">AK24</strain>
    </source>
</reference>
<dbReference type="InterPro" id="IPR041662">
    <property type="entry name" value="SusD-like_2"/>
</dbReference>
<proteinExistence type="predicted"/>
<dbReference type="STRING" id="1232681.ADIS_2902"/>
<dbReference type="OrthoDB" id="973072at2"/>
<protein>
    <recommendedName>
        <fullName evidence="3">SusD/RagB family nutrient-binding outer membrane lipoprotein</fullName>
    </recommendedName>
</protein>
<sequence length="480" mass="53396">MKYISNYLLGLFLLSLGVMSCTEGFEEMNIDPNNPTAVPAENLLTQAEFSLSNQMWSRGLNFDFGMLMVQQFSQSEYAERSRFNFNPTNFDGIWNTLYAGGMNDLQAAMRITAANQNLTDAQRNNRLAILELLRIWSFQNVTDIWVNVPYSQAFNPAEFPNPQYDRQQDIYAGLAVEIDAALAKITVGTSSFSSGDIFYGGDMAKWRRFGNSLKVRIGMRMADVDQATARRMVSEGFAAGVISAYNEGFHFPFQSDQRIANPFFVDNTINNRDDFTLSNVLVNAMNERNDPRISAFANPNVAGQFVGLPYGLTDGETFALQGTASRPSTRLRSATAPAYLLTHAEMKFFEAEAIQRGFISGDAAEAYNAGVAASMRQWGITNEQAVNDYLALPINAYNSENWKQSIGMQKWIALYGNGIEAWSEWRRLDVPQLALPAAAVRTSIPVRALYPAVELGNNPAAVAGAGFENEMDIKPWWDVN</sequence>
<dbReference type="Pfam" id="PF12771">
    <property type="entry name" value="SusD-like_2"/>
    <property type="match status" value="1"/>
</dbReference>
<organism evidence="1 2">
    <name type="scientific">Lunatimonas lonarensis</name>
    <dbReference type="NCBI Taxonomy" id="1232681"/>
    <lineage>
        <taxon>Bacteria</taxon>
        <taxon>Pseudomonadati</taxon>
        <taxon>Bacteroidota</taxon>
        <taxon>Cytophagia</taxon>
        <taxon>Cytophagales</taxon>
        <taxon>Cyclobacteriaceae</taxon>
    </lineage>
</organism>
<dbReference type="Proteomes" id="UP000013909">
    <property type="component" value="Unassembled WGS sequence"/>
</dbReference>
<keyword evidence="2" id="KW-1185">Reference proteome</keyword>